<dbReference type="EMBL" id="JBHEZX010000004">
    <property type="protein sequence ID" value="MFC1409542.1"/>
    <property type="molecule type" value="Genomic_DNA"/>
</dbReference>
<dbReference type="Proteomes" id="UP001592582">
    <property type="component" value="Unassembled WGS sequence"/>
</dbReference>
<sequence length="165" mass="18443">MDTFEFRPTHVVPAEGLPTWAGPDPSEPSTPLDPLLPVQLTDSRGDWARVLCSNGWSAWVDGRLLVSLPQRPPGTEHPLTRTADPRPMLAKLERALAEYRARLDELADGRLDLETFRSRTRDVRLGAVVDGDAAWLLDLEQGRWFYCDGAQLRTYATVDVPPVEP</sequence>
<keyword evidence="2" id="KW-1185">Reference proteome</keyword>
<comment type="caution">
    <text evidence="1">The sequence shown here is derived from an EMBL/GenBank/DDBJ whole genome shotgun (WGS) entry which is preliminary data.</text>
</comment>
<evidence type="ECO:0000313" key="1">
    <source>
        <dbReference type="EMBL" id="MFC1409542.1"/>
    </source>
</evidence>
<organism evidence="1 2">
    <name type="scientific">Streptacidiphilus alkalitolerans</name>
    <dbReference type="NCBI Taxonomy" id="3342712"/>
    <lineage>
        <taxon>Bacteria</taxon>
        <taxon>Bacillati</taxon>
        <taxon>Actinomycetota</taxon>
        <taxon>Actinomycetes</taxon>
        <taxon>Kitasatosporales</taxon>
        <taxon>Streptomycetaceae</taxon>
        <taxon>Streptacidiphilus</taxon>
    </lineage>
</organism>
<name>A0ABV6V736_9ACTN</name>
<reference evidence="1 2" key="1">
    <citation type="submission" date="2024-09" db="EMBL/GenBank/DDBJ databases">
        <authorList>
            <person name="Lee S.D."/>
        </authorList>
    </citation>
    <scope>NUCLEOTIDE SEQUENCE [LARGE SCALE GENOMIC DNA]</scope>
    <source>
        <strain evidence="1 2">N1-1</strain>
    </source>
</reference>
<accession>A0ABV6V736</accession>
<evidence type="ECO:0000313" key="2">
    <source>
        <dbReference type="Proteomes" id="UP001592582"/>
    </source>
</evidence>
<protein>
    <submittedName>
        <fullName evidence="1">Uncharacterized protein</fullName>
    </submittedName>
</protein>
<gene>
    <name evidence="1" type="ORF">ACEZDG_09620</name>
</gene>
<proteinExistence type="predicted"/>